<evidence type="ECO:0000256" key="1">
    <source>
        <dbReference type="SAM" id="MobiDB-lite"/>
    </source>
</evidence>
<protein>
    <submittedName>
        <fullName evidence="2">Uncharacterized protein</fullName>
    </submittedName>
</protein>
<gene>
    <name evidence="2" type="ORF">BS50DRAFT_152293</name>
</gene>
<evidence type="ECO:0000313" key="2">
    <source>
        <dbReference type="EMBL" id="PSN61468.1"/>
    </source>
</evidence>
<keyword evidence="3" id="KW-1185">Reference proteome</keyword>
<accession>A0A2T2N8V6</accession>
<feature type="region of interest" description="Disordered" evidence="1">
    <location>
        <begin position="17"/>
        <end position="39"/>
    </location>
</feature>
<dbReference type="EMBL" id="KZ678144">
    <property type="protein sequence ID" value="PSN61468.1"/>
    <property type="molecule type" value="Genomic_DNA"/>
</dbReference>
<evidence type="ECO:0000313" key="3">
    <source>
        <dbReference type="Proteomes" id="UP000240883"/>
    </source>
</evidence>
<proteinExistence type="predicted"/>
<reference evidence="2 3" key="1">
    <citation type="journal article" date="2018" name="Front. Microbiol.">
        <title>Genome-Wide Analysis of Corynespora cassiicola Leaf Fall Disease Putative Effectors.</title>
        <authorList>
            <person name="Lopez D."/>
            <person name="Ribeiro S."/>
            <person name="Label P."/>
            <person name="Fumanal B."/>
            <person name="Venisse J.S."/>
            <person name="Kohler A."/>
            <person name="de Oliveira R.R."/>
            <person name="Labutti K."/>
            <person name="Lipzen A."/>
            <person name="Lail K."/>
            <person name="Bauer D."/>
            <person name="Ohm R.A."/>
            <person name="Barry K.W."/>
            <person name="Spatafora J."/>
            <person name="Grigoriev I.V."/>
            <person name="Martin F.M."/>
            <person name="Pujade-Renaud V."/>
        </authorList>
    </citation>
    <scope>NUCLEOTIDE SEQUENCE [LARGE SCALE GENOMIC DNA]</scope>
    <source>
        <strain evidence="2 3">Philippines</strain>
    </source>
</reference>
<feature type="compositionally biased region" description="Basic and acidic residues" evidence="1">
    <location>
        <begin position="17"/>
        <end position="32"/>
    </location>
</feature>
<organism evidence="2 3">
    <name type="scientific">Corynespora cassiicola Philippines</name>
    <dbReference type="NCBI Taxonomy" id="1448308"/>
    <lineage>
        <taxon>Eukaryota</taxon>
        <taxon>Fungi</taxon>
        <taxon>Dikarya</taxon>
        <taxon>Ascomycota</taxon>
        <taxon>Pezizomycotina</taxon>
        <taxon>Dothideomycetes</taxon>
        <taxon>Pleosporomycetidae</taxon>
        <taxon>Pleosporales</taxon>
        <taxon>Corynesporascaceae</taxon>
        <taxon>Corynespora</taxon>
    </lineage>
</organism>
<dbReference type="AlphaFoldDB" id="A0A2T2N8V6"/>
<sequence length="119" mass="14096">MLLMLRLPKALKRRSITKESSEVRDMEMDKKPSSNARHVGIWRESDENGMIAMKTVAVGMREKTKRLRSQKRRFREHWINMFWPPNQDRRVALSRRVQIGLYENLLARVVTLMMPASSK</sequence>
<name>A0A2T2N8V6_CORCC</name>
<dbReference type="Proteomes" id="UP000240883">
    <property type="component" value="Unassembled WGS sequence"/>
</dbReference>